<organism evidence="1 2">
    <name type="scientific">[Clostridium] symbiosum ATCC 14940</name>
    <dbReference type="NCBI Taxonomy" id="411472"/>
    <lineage>
        <taxon>Bacteria</taxon>
        <taxon>Bacillati</taxon>
        <taxon>Bacillota</taxon>
        <taxon>Clostridia</taxon>
        <taxon>Lachnospirales</taxon>
        <taxon>Lachnospiraceae</taxon>
        <taxon>Otoolea</taxon>
    </lineage>
</organism>
<sequence length="188" mass="21071">MDMTCLFQAYGITVRYPSEWRIYIPQSQSFCWKDGVLKFDDVSGADSRASFTLSWEDAGPVEGFAAAYLESAEKNYKKKVKGRCRIVEKKLEKLNGHEAGFLEAGLSSNTHVFRAMGKALELTVMQTACYCNTSGRIIMGTVIAEQKYFEKNRTLLEGMLMGIKCHSENGSEESEEHAYSKISCPISD</sequence>
<dbReference type="Proteomes" id="UP000016491">
    <property type="component" value="Unassembled WGS sequence"/>
</dbReference>
<accession>A0ABC9TYG2</accession>
<dbReference type="AlphaFoldDB" id="A0ABC9TYG2"/>
<evidence type="ECO:0000313" key="1">
    <source>
        <dbReference type="EMBL" id="ERI77301.1"/>
    </source>
</evidence>
<name>A0ABC9TYG2_CLOSY</name>
<evidence type="ECO:0000313" key="2">
    <source>
        <dbReference type="Proteomes" id="UP000016491"/>
    </source>
</evidence>
<gene>
    <name evidence="1" type="ORF">CLOSYM_02090</name>
</gene>
<protein>
    <submittedName>
        <fullName evidence="1">Uncharacterized protein</fullName>
    </submittedName>
</protein>
<comment type="caution">
    <text evidence="1">The sequence shown here is derived from an EMBL/GenBank/DDBJ whole genome shotgun (WGS) entry which is preliminary data.</text>
</comment>
<proteinExistence type="predicted"/>
<reference evidence="1 2" key="1">
    <citation type="submission" date="2013-07" db="EMBL/GenBank/DDBJ databases">
        <authorList>
            <person name="Weinstock G."/>
            <person name="Sodergren E."/>
            <person name="Wylie T."/>
            <person name="Fulton L."/>
            <person name="Fulton R."/>
            <person name="Fronick C."/>
            <person name="O'Laughlin M."/>
            <person name="Godfrey J."/>
            <person name="Miner T."/>
            <person name="Herter B."/>
            <person name="Appelbaum E."/>
            <person name="Cordes M."/>
            <person name="Lek S."/>
            <person name="Wollam A."/>
            <person name="Pepin K.H."/>
            <person name="Palsikar V.B."/>
            <person name="Mitreva M."/>
            <person name="Wilson R.K."/>
        </authorList>
    </citation>
    <scope>NUCLEOTIDE SEQUENCE [LARGE SCALE GENOMIC DNA]</scope>
    <source>
        <strain evidence="1 2">ATCC 14940</strain>
    </source>
</reference>
<dbReference type="EMBL" id="AWSU01000160">
    <property type="protein sequence ID" value="ERI77301.1"/>
    <property type="molecule type" value="Genomic_DNA"/>
</dbReference>